<dbReference type="EMBL" id="JACLCP010000002">
    <property type="protein sequence ID" value="MBC2845431.1"/>
    <property type="molecule type" value="Genomic_DNA"/>
</dbReference>
<dbReference type="GO" id="GO:0032259">
    <property type="term" value="P:methylation"/>
    <property type="evidence" value="ECO:0007669"/>
    <property type="project" value="UniProtKB-KW"/>
</dbReference>
<dbReference type="Pfam" id="PF13649">
    <property type="entry name" value="Methyltransf_25"/>
    <property type="match status" value="1"/>
</dbReference>
<protein>
    <submittedName>
        <fullName evidence="2">Class I SAM-dependent methyltransferase</fullName>
    </submittedName>
</protein>
<dbReference type="Proteomes" id="UP000533900">
    <property type="component" value="Unassembled WGS sequence"/>
</dbReference>
<evidence type="ECO:0000313" key="3">
    <source>
        <dbReference type="Proteomes" id="UP000533900"/>
    </source>
</evidence>
<gene>
    <name evidence="2" type="ORF">H7F21_10035</name>
</gene>
<dbReference type="InterPro" id="IPR041698">
    <property type="entry name" value="Methyltransf_25"/>
</dbReference>
<sequence>MEKDYLKINKASWNTKVKYHVESNFYDVKGFLNGKSSLNDIELQLLGNIDGKSILHLQCHFGQDSISLARLGAKVTAVDLSNESINTALELNKQTKTDVTFINCDVYSLPKHLNEQFDIVFTSYGTIGWLPDINKWADIISYFLKPNGQFVFAEFHPVIWMYDDHFKYIAYDYFNNEAIIETYEGTYADKDAKIEQHYVMWNHGLSEVIMALIEKGLQIKVFKEYDFSPYDFTNFTYEDEPKKYRIKGLDKKVPIVYAVEAIKQNLML</sequence>
<dbReference type="AlphaFoldDB" id="A0A842IRE3"/>
<dbReference type="SUPFAM" id="SSF53335">
    <property type="entry name" value="S-adenosyl-L-methionine-dependent methyltransferases"/>
    <property type="match status" value="1"/>
</dbReference>
<keyword evidence="2" id="KW-0808">Transferase</keyword>
<name>A0A842IRE3_9FLAO</name>
<accession>A0A842IRE3</accession>
<dbReference type="InterPro" id="IPR029063">
    <property type="entry name" value="SAM-dependent_MTases_sf"/>
</dbReference>
<feature type="domain" description="Methyltransferase" evidence="1">
    <location>
        <begin position="54"/>
        <end position="148"/>
    </location>
</feature>
<dbReference type="CDD" id="cd02440">
    <property type="entry name" value="AdoMet_MTases"/>
    <property type="match status" value="1"/>
</dbReference>
<proteinExistence type="predicted"/>
<comment type="caution">
    <text evidence="2">The sequence shown here is derived from an EMBL/GenBank/DDBJ whole genome shotgun (WGS) entry which is preliminary data.</text>
</comment>
<dbReference type="GO" id="GO:0008168">
    <property type="term" value="F:methyltransferase activity"/>
    <property type="evidence" value="ECO:0007669"/>
    <property type="project" value="UniProtKB-KW"/>
</dbReference>
<organism evidence="2 3">
    <name type="scientific">Winogradskyella flava</name>
    <dbReference type="NCBI Taxonomy" id="1884876"/>
    <lineage>
        <taxon>Bacteria</taxon>
        <taxon>Pseudomonadati</taxon>
        <taxon>Bacteroidota</taxon>
        <taxon>Flavobacteriia</taxon>
        <taxon>Flavobacteriales</taxon>
        <taxon>Flavobacteriaceae</taxon>
        <taxon>Winogradskyella</taxon>
    </lineage>
</organism>
<evidence type="ECO:0000259" key="1">
    <source>
        <dbReference type="Pfam" id="PF13649"/>
    </source>
</evidence>
<reference evidence="2" key="1">
    <citation type="submission" date="2020-08" db="EMBL/GenBank/DDBJ databases">
        <title>Winogradskyella ouciana sp. nov., isolated from the hadal seawater of the Mariana Trench.</title>
        <authorList>
            <person name="He X."/>
        </authorList>
    </citation>
    <scope>NUCLEOTIDE SEQUENCE [LARGE SCALE GENOMIC DNA]</scope>
    <source>
        <strain evidence="2">KCTC 52348</strain>
    </source>
</reference>
<evidence type="ECO:0000313" key="2">
    <source>
        <dbReference type="EMBL" id="MBC2845431.1"/>
    </source>
</evidence>
<keyword evidence="2" id="KW-0489">Methyltransferase</keyword>
<dbReference type="Gene3D" id="3.40.50.150">
    <property type="entry name" value="Vaccinia Virus protein VP39"/>
    <property type="match status" value="1"/>
</dbReference>
<dbReference type="RefSeq" id="WP_185789131.1">
    <property type="nucleotide sequence ID" value="NZ_JACLCP010000002.1"/>
</dbReference>
<keyword evidence="3" id="KW-1185">Reference proteome</keyword>